<proteinExistence type="predicted"/>
<gene>
    <name evidence="1" type="ORF">L1987_75173</name>
</gene>
<comment type="caution">
    <text evidence="1">The sequence shown here is derived from an EMBL/GenBank/DDBJ whole genome shotgun (WGS) entry which is preliminary data.</text>
</comment>
<dbReference type="EMBL" id="CM042042">
    <property type="protein sequence ID" value="KAI3704943.1"/>
    <property type="molecule type" value="Genomic_DNA"/>
</dbReference>
<organism evidence="1 2">
    <name type="scientific">Smallanthus sonchifolius</name>
    <dbReference type="NCBI Taxonomy" id="185202"/>
    <lineage>
        <taxon>Eukaryota</taxon>
        <taxon>Viridiplantae</taxon>
        <taxon>Streptophyta</taxon>
        <taxon>Embryophyta</taxon>
        <taxon>Tracheophyta</taxon>
        <taxon>Spermatophyta</taxon>
        <taxon>Magnoliopsida</taxon>
        <taxon>eudicotyledons</taxon>
        <taxon>Gunneridae</taxon>
        <taxon>Pentapetalae</taxon>
        <taxon>asterids</taxon>
        <taxon>campanulids</taxon>
        <taxon>Asterales</taxon>
        <taxon>Asteraceae</taxon>
        <taxon>Asteroideae</taxon>
        <taxon>Heliantheae alliance</taxon>
        <taxon>Millerieae</taxon>
        <taxon>Smallanthus</taxon>
    </lineage>
</organism>
<dbReference type="Proteomes" id="UP001056120">
    <property type="component" value="Linkage Group LG25"/>
</dbReference>
<protein>
    <submittedName>
        <fullName evidence="1">Uncharacterized protein</fullName>
    </submittedName>
</protein>
<accession>A0ACB9A6E2</accession>
<reference evidence="2" key="1">
    <citation type="journal article" date="2022" name="Mol. Ecol. Resour.">
        <title>The genomes of chicory, endive, great burdock and yacon provide insights into Asteraceae palaeo-polyploidization history and plant inulin production.</title>
        <authorList>
            <person name="Fan W."/>
            <person name="Wang S."/>
            <person name="Wang H."/>
            <person name="Wang A."/>
            <person name="Jiang F."/>
            <person name="Liu H."/>
            <person name="Zhao H."/>
            <person name="Xu D."/>
            <person name="Zhang Y."/>
        </authorList>
    </citation>
    <scope>NUCLEOTIDE SEQUENCE [LARGE SCALE GENOMIC DNA]</scope>
    <source>
        <strain evidence="2">cv. Yunnan</strain>
    </source>
</reference>
<sequence>MRTNIKQYLKSRKRTLDDKGEQLLLSSTDLASHDDVLTEILLRLPIRSLLRSKCVSKHWRTLISDHRFALIRNPNPNPPRGLFLRWIRNPNPNVTTPEYEFVPFDCENHVKPPFKTLNFDRDVSNSGIIVLHSSNGLMLCHSLHEHFCKISKSIVYNAMYYVYNPTINQVVTLPKPDNLEGCDWIRRRPRGMTLAFDPVKSPHYKVVCVRGHLWSEHFCTIEIYSSENGSWKTCGKPFGNQIDTEFMGGVYWNDAVHWICKKGYIFYLSIDEDRVDRVPTPVMHDGWNVKRHCYPLVESRDCLLFIDIFPPSSMKLDVHEMSADYSGWSVKYHVDLNQVLTRFPETDEVTLALGFIRPVQPFVMHCLVVGEREEDSFLVLEIPGKAIRYNIGLKTFQELCDLELSKPLRLSVADDGFSKLGRWPGAFLFFESLSNV</sequence>
<evidence type="ECO:0000313" key="2">
    <source>
        <dbReference type="Proteomes" id="UP001056120"/>
    </source>
</evidence>
<keyword evidence="2" id="KW-1185">Reference proteome</keyword>
<evidence type="ECO:0000313" key="1">
    <source>
        <dbReference type="EMBL" id="KAI3704943.1"/>
    </source>
</evidence>
<name>A0ACB9A6E2_9ASTR</name>
<reference evidence="1 2" key="2">
    <citation type="journal article" date="2022" name="Mol. Ecol. Resour.">
        <title>The genomes of chicory, endive, great burdock and yacon provide insights into Asteraceae paleo-polyploidization history and plant inulin production.</title>
        <authorList>
            <person name="Fan W."/>
            <person name="Wang S."/>
            <person name="Wang H."/>
            <person name="Wang A."/>
            <person name="Jiang F."/>
            <person name="Liu H."/>
            <person name="Zhao H."/>
            <person name="Xu D."/>
            <person name="Zhang Y."/>
        </authorList>
    </citation>
    <scope>NUCLEOTIDE SEQUENCE [LARGE SCALE GENOMIC DNA]</scope>
    <source>
        <strain evidence="2">cv. Yunnan</strain>
        <tissue evidence="1">Leaves</tissue>
    </source>
</reference>